<dbReference type="AlphaFoldDB" id="A0A915AUT4"/>
<protein>
    <submittedName>
        <fullName evidence="2">Ovule protein</fullName>
    </submittedName>
</protein>
<organism evidence="1 2">
    <name type="scientific">Parascaris univalens</name>
    <name type="common">Nematode worm</name>
    <dbReference type="NCBI Taxonomy" id="6257"/>
    <lineage>
        <taxon>Eukaryota</taxon>
        <taxon>Metazoa</taxon>
        <taxon>Ecdysozoa</taxon>
        <taxon>Nematoda</taxon>
        <taxon>Chromadorea</taxon>
        <taxon>Rhabditida</taxon>
        <taxon>Spirurina</taxon>
        <taxon>Ascaridomorpha</taxon>
        <taxon>Ascaridoidea</taxon>
        <taxon>Ascarididae</taxon>
        <taxon>Parascaris</taxon>
    </lineage>
</organism>
<keyword evidence="1" id="KW-1185">Reference proteome</keyword>
<dbReference type="WBParaSite" id="PgR014X_g023_t04">
    <property type="protein sequence ID" value="PgR014X_g023_t04"/>
    <property type="gene ID" value="PgR014X_g023"/>
</dbReference>
<evidence type="ECO:0000313" key="1">
    <source>
        <dbReference type="Proteomes" id="UP000887569"/>
    </source>
</evidence>
<reference evidence="2" key="1">
    <citation type="submission" date="2022-11" db="UniProtKB">
        <authorList>
            <consortium name="WormBaseParasite"/>
        </authorList>
    </citation>
    <scope>IDENTIFICATION</scope>
</reference>
<sequence length="76" mass="8400">MGIIHRSGRGCFRTKTCEDEALRVPFGHIFIHSSSCSPHSLFQCVAHISPLAAGPAFLLTFEQRIKSRCAADRSLK</sequence>
<name>A0A915AUT4_PARUN</name>
<accession>A0A915AUT4</accession>
<evidence type="ECO:0000313" key="2">
    <source>
        <dbReference type="WBParaSite" id="PgR014X_g023_t04"/>
    </source>
</evidence>
<dbReference type="Proteomes" id="UP000887569">
    <property type="component" value="Unplaced"/>
</dbReference>
<proteinExistence type="predicted"/>